<dbReference type="EMBL" id="CP036273">
    <property type="protein sequence ID" value="QDU20414.1"/>
    <property type="molecule type" value="Genomic_DNA"/>
</dbReference>
<accession>A0A517XSC5</accession>
<evidence type="ECO:0000259" key="1">
    <source>
        <dbReference type="Pfam" id="PF04028"/>
    </source>
</evidence>
<dbReference type="InterPro" id="IPR007172">
    <property type="entry name" value="DUF374"/>
</dbReference>
<organism evidence="2 3">
    <name type="scientific">Urbifossiella limnaea</name>
    <dbReference type="NCBI Taxonomy" id="2528023"/>
    <lineage>
        <taxon>Bacteria</taxon>
        <taxon>Pseudomonadati</taxon>
        <taxon>Planctomycetota</taxon>
        <taxon>Planctomycetia</taxon>
        <taxon>Gemmatales</taxon>
        <taxon>Gemmataceae</taxon>
        <taxon>Urbifossiella</taxon>
    </lineage>
</organism>
<dbReference type="RefSeq" id="WP_145237909.1">
    <property type="nucleotide sequence ID" value="NZ_CP036273.1"/>
</dbReference>
<dbReference type="Pfam" id="PF04028">
    <property type="entry name" value="DUF374"/>
    <property type="match status" value="1"/>
</dbReference>
<dbReference type="OrthoDB" id="9810508at2"/>
<keyword evidence="3" id="KW-1185">Reference proteome</keyword>
<dbReference type="KEGG" id="uli:ETAA1_23660"/>
<evidence type="ECO:0000313" key="2">
    <source>
        <dbReference type="EMBL" id="QDU20414.1"/>
    </source>
</evidence>
<sequence length="236" mass="25491">MKIRNPRLLAAVGWAATRATRGLVRTLRARTQAIDPASHPDHVPPGGRVIYSIWHENLLFPTVHFGRPSMAVLVSQHRDGQLLGSLITSLGMGMICGSTTRGGVEAVRKLVDVNAPFRHVAVTPDGPRGPRRVVQHGLVYVASRTGMTVSCVGVGYRRPWRLGSWDRFAVPRPFTAARCVIGAGIVVPPGLKAGQLEPYRLLIQAEMDRLNAAAEAWAESGRLELPPAAAPLRLAS</sequence>
<gene>
    <name evidence="2" type="ORF">ETAA1_23660</name>
</gene>
<evidence type="ECO:0000313" key="3">
    <source>
        <dbReference type="Proteomes" id="UP000319576"/>
    </source>
</evidence>
<feature type="domain" description="DUF374" evidence="1">
    <location>
        <begin position="67"/>
        <end position="131"/>
    </location>
</feature>
<reference evidence="2 3" key="1">
    <citation type="submission" date="2019-02" db="EMBL/GenBank/DDBJ databases">
        <title>Deep-cultivation of Planctomycetes and their phenomic and genomic characterization uncovers novel biology.</title>
        <authorList>
            <person name="Wiegand S."/>
            <person name="Jogler M."/>
            <person name="Boedeker C."/>
            <person name="Pinto D."/>
            <person name="Vollmers J."/>
            <person name="Rivas-Marin E."/>
            <person name="Kohn T."/>
            <person name="Peeters S.H."/>
            <person name="Heuer A."/>
            <person name="Rast P."/>
            <person name="Oberbeckmann S."/>
            <person name="Bunk B."/>
            <person name="Jeske O."/>
            <person name="Meyerdierks A."/>
            <person name="Storesund J.E."/>
            <person name="Kallscheuer N."/>
            <person name="Luecker S."/>
            <person name="Lage O.M."/>
            <person name="Pohl T."/>
            <person name="Merkel B.J."/>
            <person name="Hornburger P."/>
            <person name="Mueller R.-W."/>
            <person name="Bruemmer F."/>
            <person name="Labrenz M."/>
            <person name="Spormann A.M."/>
            <person name="Op den Camp H."/>
            <person name="Overmann J."/>
            <person name="Amann R."/>
            <person name="Jetten M.S.M."/>
            <person name="Mascher T."/>
            <person name="Medema M.H."/>
            <person name="Devos D.P."/>
            <person name="Kaster A.-K."/>
            <person name="Ovreas L."/>
            <person name="Rohde M."/>
            <person name="Galperin M.Y."/>
            <person name="Jogler C."/>
        </authorList>
    </citation>
    <scope>NUCLEOTIDE SEQUENCE [LARGE SCALE GENOMIC DNA]</scope>
    <source>
        <strain evidence="2 3">ETA_A1</strain>
    </source>
</reference>
<name>A0A517XSC5_9BACT</name>
<dbReference type="Proteomes" id="UP000319576">
    <property type="component" value="Chromosome"/>
</dbReference>
<dbReference type="AlphaFoldDB" id="A0A517XSC5"/>
<dbReference type="CDD" id="cd07983">
    <property type="entry name" value="LPLAT_DUF374-like"/>
    <property type="match status" value="1"/>
</dbReference>
<protein>
    <recommendedName>
        <fullName evidence="1">DUF374 domain-containing protein</fullName>
    </recommendedName>
</protein>
<proteinExistence type="predicted"/>